<feature type="domain" description="Response regulatory" evidence="2">
    <location>
        <begin position="4"/>
        <end position="134"/>
    </location>
</feature>
<dbReference type="Proteomes" id="UP000598971">
    <property type="component" value="Unassembled WGS sequence"/>
</dbReference>
<dbReference type="PANTHER" id="PTHR44520:SF2">
    <property type="entry name" value="RESPONSE REGULATOR RCP1"/>
    <property type="match status" value="1"/>
</dbReference>
<dbReference type="PANTHER" id="PTHR44520">
    <property type="entry name" value="RESPONSE REGULATOR RCP1-RELATED"/>
    <property type="match status" value="1"/>
</dbReference>
<dbReference type="SUPFAM" id="SSF52172">
    <property type="entry name" value="CheY-like"/>
    <property type="match status" value="1"/>
</dbReference>
<keyword evidence="1" id="KW-0597">Phosphoprotein</keyword>
<dbReference type="InterPro" id="IPR001789">
    <property type="entry name" value="Sig_transdc_resp-reg_receiver"/>
</dbReference>
<dbReference type="AlphaFoldDB" id="A0A8J8FBV6"/>
<evidence type="ECO:0000313" key="4">
    <source>
        <dbReference type="Proteomes" id="UP000598971"/>
    </source>
</evidence>
<dbReference type="PROSITE" id="PS50110">
    <property type="entry name" value="RESPONSE_REGULATORY"/>
    <property type="match status" value="1"/>
</dbReference>
<dbReference type="GO" id="GO:0000160">
    <property type="term" value="P:phosphorelay signal transduction system"/>
    <property type="evidence" value="ECO:0007669"/>
    <property type="project" value="InterPro"/>
</dbReference>
<dbReference type="Pfam" id="PF00072">
    <property type="entry name" value="Response_reg"/>
    <property type="match status" value="1"/>
</dbReference>
<dbReference type="Gene3D" id="3.40.50.2300">
    <property type="match status" value="1"/>
</dbReference>
<gene>
    <name evidence="3" type="ORF">GD597_05345</name>
</gene>
<dbReference type="SMART" id="SM00448">
    <property type="entry name" value="REC"/>
    <property type="match status" value="1"/>
</dbReference>
<sequence length="140" mass="16439">MIPIVMSIDDDDITQMLYEYLFEDNFFCTKLVKAYDGKESIDYFEEQSKLSNEQRRYPDLIFLDINMPGLNGWAFLDYLTEKNKVRLNAMNVIVVTSSIKPEDKYRAEVHPLVLNFIPKPLSTEILEKLKTNPALQQYFV</sequence>
<dbReference type="InterPro" id="IPR011006">
    <property type="entry name" value="CheY-like_superfamily"/>
</dbReference>
<accession>A0A8J8FBV6</accession>
<organism evidence="3 4">
    <name type="scientific">Limnovirga soli</name>
    <dbReference type="NCBI Taxonomy" id="2656915"/>
    <lineage>
        <taxon>Bacteria</taxon>
        <taxon>Pseudomonadati</taxon>
        <taxon>Bacteroidota</taxon>
        <taxon>Chitinophagia</taxon>
        <taxon>Chitinophagales</taxon>
        <taxon>Chitinophagaceae</taxon>
        <taxon>Limnovirga</taxon>
    </lineage>
</organism>
<evidence type="ECO:0000259" key="2">
    <source>
        <dbReference type="PROSITE" id="PS50110"/>
    </source>
</evidence>
<evidence type="ECO:0000313" key="3">
    <source>
        <dbReference type="EMBL" id="NNV54880.1"/>
    </source>
</evidence>
<dbReference type="RefSeq" id="WP_171606795.1">
    <property type="nucleotide sequence ID" value="NZ_WHPF01000003.1"/>
</dbReference>
<dbReference type="EMBL" id="WHPF01000003">
    <property type="protein sequence ID" value="NNV54880.1"/>
    <property type="molecule type" value="Genomic_DNA"/>
</dbReference>
<dbReference type="InterPro" id="IPR052893">
    <property type="entry name" value="TCS_response_regulator"/>
</dbReference>
<proteinExistence type="predicted"/>
<keyword evidence="4" id="KW-1185">Reference proteome</keyword>
<comment type="caution">
    <text evidence="3">The sequence shown here is derived from an EMBL/GenBank/DDBJ whole genome shotgun (WGS) entry which is preliminary data.</text>
</comment>
<feature type="modified residue" description="4-aspartylphosphate" evidence="1">
    <location>
        <position position="64"/>
    </location>
</feature>
<reference evidence="3" key="1">
    <citation type="submission" date="2019-10" db="EMBL/GenBank/DDBJ databases">
        <title>Draft genome sequence of Panacibacter sp. KCS-6.</title>
        <authorList>
            <person name="Yim K.J."/>
        </authorList>
    </citation>
    <scope>NUCLEOTIDE SEQUENCE</scope>
    <source>
        <strain evidence="3">KCS-6</strain>
    </source>
</reference>
<evidence type="ECO:0000256" key="1">
    <source>
        <dbReference type="PROSITE-ProRule" id="PRU00169"/>
    </source>
</evidence>
<protein>
    <submittedName>
        <fullName evidence="3">Response regulator</fullName>
    </submittedName>
</protein>
<name>A0A8J8FBV6_9BACT</name>